<sequence>MKIITVPAPPAAVFVDEAVHPWRGRLWAHLFSPDLEALHAFADRLGLRRDWFQRPPRASWPHYDVTAAKRAQAIRLGALAADRPTTLEVAWLLQGALTPAREARLAAYRASPPSVSAASVPAAAPVPEQIGFPGF</sequence>
<reference evidence="2" key="1">
    <citation type="journal article" date="2016" name="Front. Microbiol.">
        <title>Genome Sequence of the Piezophilic, Mesophilic Sulfate-Reducing Bacterium Desulfovibrio indicus J2T.</title>
        <authorList>
            <person name="Cao J."/>
            <person name="Maignien L."/>
            <person name="Shao Z."/>
            <person name="Alain K."/>
            <person name="Jebbar M."/>
        </authorList>
    </citation>
    <scope>NUCLEOTIDE SEQUENCE</scope>
    <source>
        <strain evidence="2">DSM 16372</strain>
    </source>
</reference>
<dbReference type="Pfam" id="PF13223">
    <property type="entry name" value="DUF4031"/>
    <property type="match status" value="1"/>
</dbReference>
<dbReference type="RefSeq" id="WP_238230209.1">
    <property type="nucleotide sequence ID" value="NZ_BPQO01000011.1"/>
</dbReference>
<gene>
    <name evidence="2" type="ORF">BHAOGJBA_2912</name>
</gene>
<feature type="domain" description="DUF4031" evidence="1">
    <location>
        <begin position="13"/>
        <end position="84"/>
    </location>
</feature>
<dbReference type="AlphaFoldDB" id="A0AAV4ZP90"/>
<name>A0AAV4ZP90_9HYPH</name>
<accession>A0AAV4ZP90</accession>
<reference evidence="2" key="2">
    <citation type="submission" date="2021-08" db="EMBL/GenBank/DDBJ databases">
        <authorList>
            <person name="Tani A."/>
            <person name="Ola A."/>
            <person name="Ogura Y."/>
            <person name="Katsura K."/>
            <person name="Hayashi T."/>
        </authorList>
    </citation>
    <scope>NUCLEOTIDE SEQUENCE</scope>
    <source>
        <strain evidence="2">DSM 16372</strain>
    </source>
</reference>
<keyword evidence="3" id="KW-1185">Reference proteome</keyword>
<evidence type="ECO:0000313" key="2">
    <source>
        <dbReference type="EMBL" id="GJD89385.1"/>
    </source>
</evidence>
<evidence type="ECO:0000313" key="3">
    <source>
        <dbReference type="Proteomes" id="UP001055247"/>
    </source>
</evidence>
<dbReference type="InterPro" id="IPR025109">
    <property type="entry name" value="DUF4031"/>
</dbReference>
<proteinExistence type="predicted"/>
<protein>
    <recommendedName>
        <fullName evidence="1">DUF4031 domain-containing protein</fullName>
    </recommendedName>
</protein>
<dbReference type="Proteomes" id="UP001055247">
    <property type="component" value="Unassembled WGS sequence"/>
</dbReference>
<evidence type="ECO:0000259" key="1">
    <source>
        <dbReference type="Pfam" id="PF13223"/>
    </source>
</evidence>
<organism evidence="2 3">
    <name type="scientific">Methylobacterium hispanicum</name>
    <dbReference type="NCBI Taxonomy" id="270350"/>
    <lineage>
        <taxon>Bacteria</taxon>
        <taxon>Pseudomonadati</taxon>
        <taxon>Pseudomonadota</taxon>
        <taxon>Alphaproteobacteria</taxon>
        <taxon>Hyphomicrobiales</taxon>
        <taxon>Methylobacteriaceae</taxon>
        <taxon>Methylobacterium</taxon>
    </lineage>
</organism>
<comment type="caution">
    <text evidence="2">The sequence shown here is derived from an EMBL/GenBank/DDBJ whole genome shotgun (WGS) entry which is preliminary data.</text>
</comment>
<dbReference type="EMBL" id="BPQO01000011">
    <property type="protein sequence ID" value="GJD89385.1"/>
    <property type="molecule type" value="Genomic_DNA"/>
</dbReference>